<evidence type="ECO:0000256" key="2">
    <source>
        <dbReference type="ARBA" id="ARBA00014076"/>
    </source>
</evidence>
<evidence type="ECO:0000259" key="5">
    <source>
        <dbReference type="Pfam" id="PF04064"/>
    </source>
</evidence>
<sequence length="562" mass="61269">MHSLKRLLLSSSSFPSLSIIPSYNRTETLGHVLLLLRRAHSTRSPSSSSSSSSATGDDEWNDAWEMAWLPEDPSSRDRAPWESSDAAAAAASPADMDADTKAFVAEMDERWNERRAARKLQQGTDQSADHSPAVADAAGSGAKSAAADDYRVRKQRIHAGLWMKEIEKMEEAKLGGPGAGDDIDRLLDSCSEIFDSGNMELGDSKIPNMTEFKTNPDGWETTSKNQDASRAAFVSSFDTPLSRRCLIIVLMANELEELLGFLSSPSPQVKNAAVDIVRGLTGSDEGLRSLTAYSNVALPRLLPLLRDPPETAAAAAEALVNLSQDADLAAKLVSLGSVATAIDVLYKHPDHPALARGLVMLLTNLTQVESGVAALLQIGDDKVEGLNVAKLVRSFCRSSSRESADDTFEHVASILVNISKVEAGRRILLEPRRGLLKQVAGTIRNCCFEADNQLQNLLLISEYLWPALLLPVAGNKIYNEEDRSKMPLELANALSHERETVDDPEIRQQALEAIYLISLQEAGRRALWSVNGPRILQVGYEDEEDPKVMEAYEQIGSLVLQL</sequence>
<feature type="compositionally biased region" description="Low complexity" evidence="3">
    <location>
        <begin position="133"/>
        <end position="145"/>
    </location>
</feature>
<dbReference type="InterPro" id="IPR016024">
    <property type="entry name" value="ARM-type_fold"/>
</dbReference>
<dbReference type="AlphaFoldDB" id="A0A199VV20"/>
<evidence type="ECO:0000313" key="6">
    <source>
        <dbReference type="EMBL" id="OAY80879.1"/>
    </source>
</evidence>
<evidence type="ECO:0000256" key="1">
    <source>
        <dbReference type="ARBA" id="ARBA00006712"/>
    </source>
</evidence>
<dbReference type="Pfam" id="PF04064">
    <property type="entry name" value="DUF384"/>
    <property type="match status" value="1"/>
</dbReference>
<accession>A0A199VV20</accession>
<gene>
    <name evidence="6" type="ORF">ACMD2_01107</name>
</gene>
<dbReference type="Proteomes" id="UP000092600">
    <property type="component" value="Unassembled WGS sequence"/>
</dbReference>
<dbReference type="PANTHER" id="PTHR13387">
    <property type="entry name" value="PROTEIN HGH1 HOMOLOG"/>
    <property type="match status" value="1"/>
</dbReference>
<protein>
    <recommendedName>
        <fullName evidence="2">Protein HGH1 homolog</fullName>
    </recommendedName>
</protein>
<feature type="compositionally biased region" description="Low complexity" evidence="3">
    <location>
        <begin position="83"/>
        <end position="95"/>
    </location>
</feature>
<dbReference type="STRING" id="4615.A0A199VV20"/>
<feature type="domain" description="Protein HGH1 N-terminal" evidence="4">
    <location>
        <begin position="354"/>
        <end position="508"/>
    </location>
</feature>
<dbReference type="InterPro" id="IPR011989">
    <property type="entry name" value="ARM-like"/>
</dbReference>
<evidence type="ECO:0000256" key="3">
    <source>
        <dbReference type="SAM" id="MobiDB-lite"/>
    </source>
</evidence>
<reference evidence="6 7" key="1">
    <citation type="journal article" date="2016" name="DNA Res.">
        <title>The draft genome of MD-2 pineapple using hybrid error correction of long reads.</title>
        <authorList>
            <person name="Redwan R.M."/>
            <person name="Saidin A."/>
            <person name="Kumar S.V."/>
        </authorList>
    </citation>
    <scope>NUCLEOTIDE SEQUENCE [LARGE SCALE GENOMIC DNA]</scope>
    <source>
        <strain evidence="7">cv. MD2</strain>
        <tissue evidence="6">Leaf</tissue>
    </source>
</reference>
<dbReference type="InterPro" id="IPR039717">
    <property type="entry name" value="Hgh1"/>
</dbReference>
<dbReference type="PANTHER" id="PTHR13387:SF9">
    <property type="entry name" value="PROTEIN HGH1 HOMOLOG"/>
    <property type="match status" value="1"/>
</dbReference>
<name>A0A199VV20_ANACO</name>
<feature type="domain" description="Protein HGH1 C-terminal" evidence="5">
    <location>
        <begin position="513"/>
        <end position="559"/>
    </location>
</feature>
<evidence type="ECO:0000313" key="7">
    <source>
        <dbReference type="Proteomes" id="UP000092600"/>
    </source>
</evidence>
<feature type="region of interest" description="Disordered" evidence="3">
    <location>
        <begin position="71"/>
        <end position="97"/>
    </location>
</feature>
<comment type="similarity">
    <text evidence="1">Belongs to the HGH1 family.</text>
</comment>
<evidence type="ECO:0000259" key="4">
    <source>
        <dbReference type="Pfam" id="PF04063"/>
    </source>
</evidence>
<feature type="region of interest" description="Disordered" evidence="3">
    <location>
        <begin position="114"/>
        <end position="148"/>
    </location>
</feature>
<proteinExistence type="inferred from homology"/>
<organism evidence="6 7">
    <name type="scientific">Ananas comosus</name>
    <name type="common">Pineapple</name>
    <name type="synonym">Ananas ananas</name>
    <dbReference type="NCBI Taxonomy" id="4615"/>
    <lineage>
        <taxon>Eukaryota</taxon>
        <taxon>Viridiplantae</taxon>
        <taxon>Streptophyta</taxon>
        <taxon>Embryophyta</taxon>
        <taxon>Tracheophyta</taxon>
        <taxon>Spermatophyta</taxon>
        <taxon>Magnoliopsida</taxon>
        <taxon>Liliopsida</taxon>
        <taxon>Poales</taxon>
        <taxon>Bromeliaceae</taxon>
        <taxon>Bromelioideae</taxon>
        <taxon>Ananas</taxon>
    </lineage>
</organism>
<dbReference type="InterPro" id="IPR007205">
    <property type="entry name" value="Protein_HGH1_N"/>
</dbReference>
<comment type="caution">
    <text evidence="6">The sequence shown here is derived from an EMBL/GenBank/DDBJ whole genome shotgun (WGS) entry which is preliminary data.</text>
</comment>
<dbReference type="InterPro" id="IPR007206">
    <property type="entry name" value="Protein_HGH1_C"/>
</dbReference>
<dbReference type="SUPFAM" id="SSF48371">
    <property type="entry name" value="ARM repeat"/>
    <property type="match status" value="1"/>
</dbReference>
<dbReference type="Pfam" id="PF04063">
    <property type="entry name" value="DUF383"/>
    <property type="match status" value="1"/>
</dbReference>
<dbReference type="EMBL" id="LSRQ01000777">
    <property type="protein sequence ID" value="OAY80879.1"/>
    <property type="molecule type" value="Genomic_DNA"/>
</dbReference>
<dbReference type="Gene3D" id="1.25.10.10">
    <property type="entry name" value="Leucine-rich Repeat Variant"/>
    <property type="match status" value="1"/>
</dbReference>